<protein>
    <submittedName>
        <fullName evidence="1">Uncharacterized protein</fullName>
    </submittedName>
</protein>
<organism evidence="1 2">
    <name type="scientific">Dipteronia sinensis</name>
    <dbReference type="NCBI Taxonomy" id="43782"/>
    <lineage>
        <taxon>Eukaryota</taxon>
        <taxon>Viridiplantae</taxon>
        <taxon>Streptophyta</taxon>
        <taxon>Embryophyta</taxon>
        <taxon>Tracheophyta</taxon>
        <taxon>Spermatophyta</taxon>
        <taxon>Magnoliopsida</taxon>
        <taxon>eudicotyledons</taxon>
        <taxon>Gunneridae</taxon>
        <taxon>Pentapetalae</taxon>
        <taxon>rosids</taxon>
        <taxon>malvids</taxon>
        <taxon>Sapindales</taxon>
        <taxon>Sapindaceae</taxon>
        <taxon>Hippocastanoideae</taxon>
        <taxon>Acereae</taxon>
        <taxon>Dipteronia</taxon>
    </lineage>
</organism>
<keyword evidence="2" id="KW-1185">Reference proteome</keyword>
<proteinExistence type="predicted"/>
<accession>A0AAE0A2B2</accession>
<dbReference type="Proteomes" id="UP001281410">
    <property type="component" value="Unassembled WGS sequence"/>
</dbReference>
<evidence type="ECO:0000313" key="2">
    <source>
        <dbReference type="Proteomes" id="UP001281410"/>
    </source>
</evidence>
<gene>
    <name evidence="1" type="ORF">Dsin_022928</name>
</gene>
<reference evidence="1" key="1">
    <citation type="journal article" date="2023" name="Plant J.">
        <title>Genome sequences and population genomics provide insights into the demographic history, inbreeding, and mutation load of two 'living fossil' tree species of Dipteronia.</title>
        <authorList>
            <person name="Feng Y."/>
            <person name="Comes H.P."/>
            <person name="Chen J."/>
            <person name="Zhu S."/>
            <person name="Lu R."/>
            <person name="Zhang X."/>
            <person name="Li P."/>
            <person name="Qiu J."/>
            <person name="Olsen K.M."/>
            <person name="Qiu Y."/>
        </authorList>
    </citation>
    <scope>NUCLEOTIDE SEQUENCE</scope>
    <source>
        <strain evidence="1">NBL</strain>
    </source>
</reference>
<name>A0AAE0A2B2_9ROSI</name>
<sequence length="58" mass="6580">MTPSAIIHTIKADITAWWRSDRHGYRESKVSSKKGIELTDVVPCSSSKSDRTIRNFSE</sequence>
<comment type="caution">
    <text evidence="1">The sequence shown here is derived from an EMBL/GenBank/DDBJ whole genome shotgun (WGS) entry which is preliminary data.</text>
</comment>
<dbReference type="EMBL" id="JANJYJ010000007">
    <property type="protein sequence ID" value="KAK3199513.1"/>
    <property type="molecule type" value="Genomic_DNA"/>
</dbReference>
<dbReference type="AlphaFoldDB" id="A0AAE0A2B2"/>
<evidence type="ECO:0000313" key="1">
    <source>
        <dbReference type="EMBL" id="KAK3199513.1"/>
    </source>
</evidence>